<organism evidence="10">
    <name type="scientific">hydrothermal vent metagenome</name>
    <dbReference type="NCBI Taxonomy" id="652676"/>
    <lineage>
        <taxon>unclassified sequences</taxon>
        <taxon>metagenomes</taxon>
        <taxon>ecological metagenomes</taxon>
    </lineage>
</organism>
<dbReference type="HAMAP" id="MF_01930">
    <property type="entry name" value="PurN"/>
    <property type="match status" value="1"/>
</dbReference>
<dbReference type="GO" id="GO:0005829">
    <property type="term" value="C:cytosol"/>
    <property type="evidence" value="ECO:0007669"/>
    <property type="project" value="TreeGrafter"/>
</dbReference>
<dbReference type="AlphaFoldDB" id="A0A3B0SNV1"/>
<reference evidence="10" key="1">
    <citation type="submission" date="2018-06" db="EMBL/GenBank/DDBJ databases">
        <authorList>
            <person name="Zhirakovskaya E."/>
        </authorList>
    </citation>
    <scope>NUCLEOTIDE SEQUENCE</scope>
</reference>
<dbReference type="CDD" id="cd08645">
    <property type="entry name" value="FMT_core_GART"/>
    <property type="match status" value="1"/>
</dbReference>
<dbReference type="GO" id="GO:0004644">
    <property type="term" value="F:phosphoribosylglycinamide formyltransferase activity"/>
    <property type="evidence" value="ECO:0007669"/>
    <property type="project" value="UniProtKB-EC"/>
</dbReference>
<accession>A0A3B0SNV1</accession>
<dbReference type="Gene3D" id="3.40.50.170">
    <property type="entry name" value="Formyl transferase, N-terminal domain"/>
    <property type="match status" value="1"/>
</dbReference>
<feature type="domain" description="Formyl transferase N-terminal" evidence="9">
    <location>
        <begin position="10"/>
        <end position="189"/>
    </location>
</feature>
<evidence type="ECO:0000313" key="10">
    <source>
        <dbReference type="EMBL" id="VAW02279.1"/>
    </source>
</evidence>
<dbReference type="Pfam" id="PF00551">
    <property type="entry name" value="Formyl_trans_N"/>
    <property type="match status" value="1"/>
</dbReference>
<dbReference type="PANTHER" id="PTHR43369:SF2">
    <property type="entry name" value="PHOSPHORIBOSYLGLYCINAMIDE FORMYLTRANSFERASE"/>
    <property type="match status" value="1"/>
</dbReference>
<evidence type="ECO:0000256" key="4">
    <source>
        <dbReference type="ARBA" id="ARBA00022755"/>
    </source>
</evidence>
<sequence>MIAGTTARTRIAVLVSGSGSNLQALIDASVDPDFGAEIAVVVADRPNAGALRRAADAGIAHVVVSWSDYSDRETFTTAICDATRTHDVTGLVLAGFMRILSPVAMRRYPDAIINVHPALLPAFPGADAVGQALAHGATVTGVTVHFVDEQVDHGPIILQESAAVHPDDTIDILHRRIQQIEHTVLPLAVDAFGKGLLRVVGRRVEWSSL</sequence>
<evidence type="ECO:0000256" key="1">
    <source>
        <dbReference type="ARBA" id="ARBA00005054"/>
    </source>
</evidence>
<evidence type="ECO:0000256" key="7">
    <source>
        <dbReference type="ARBA" id="ARBA00041682"/>
    </source>
</evidence>
<dbReference type="InterPro" id="IPR001555">
    <property type="entry name" value="GART_AS"/>
</dbReference>
<evidence type="ECO:0000259" key="9">
    <source>
        <dbReference type="Pfam" id="PF00551"/>
    </source>
</evidence>
<name>A0A3B0SNV1_9ZZZZ</name>
<evidence type="ECO:0000256" key="8">
    <source>
        <dbReference type="ARBA" id="ARBA00047664"/>
    </source>
</evidence>
<comment type="similarity">
    <text evidence="5">Belongs to the GART family.</text>
</comment>
<comment type="catalytic activity">
    <reaction evidence="8">
        <text>N(1)-(5-phospho-beta-D-ribosyl)glycinamide + (6R)-10-formyltetrahydrofolate = N(2)-formyl-N(1)-(5-phospho-beta-D-ribosyl)glycinamide + (6S)-5,6,7,8-tetrahydrofolate + H(+)</text>
        <dbReference type="Rhea" id="RHEA:15053"/>
        <dbReference type="ChEBI" id="CHEBI:15378"/>
        <dbReference type="ChEBI" id="CHEBI:57453"/>
        <dbReference type="ChEBI" id="CHEBI:143788"/>
        <dbReference type="ChEBI" id="CHEBI:147286"/>
        <dbReference type="ChEBI" id="CHEBI:195366"/>
        <dbReference type="EC" id="2.1.2.2"/>
    </reaction>
</comment>
<dbReference type="NCBIfam" id="TIGR00639">
    <property type="entry name" value="PurN"/>
    <property type="match status" value="1"/>
</dbReference>
<dbReference type="InterPro" id="IPR036477">
    <property type="entry name" value="Formyl_transf_N_sf"/>
</dbReference>
<protein>
    <recommendedName>
        <fullName evidence="2">phosphoribosylglycinamide formyltransferase 1</fullName>
        <ecNumber evidence="2">2.1.2.2</ecNumber>
    </recommendedName>
    <alternativeName>
        <fullName evidence="7">5'-phosphoribosylglycinamide transformylase</fullName>
    </alternativeName>
    <alternativeName>
        <fullName evidence="6">GAR transformylase</fullName>
    </alternativeName>
</protein>
<dbReference type="InterPro" id="IPR004607">
    <property type="entry name" value="GART"/>
</dbReference>
<keyword evidence="4" id="KW-0658">Purine biosynthesis</keyword>
<dbReference type="GO" id="GO:0006189">
    <property type="term" value="P:'de novo' IMP biosynthetic process"/>
    <property type="evidence" value="ECO:0007669"/>
    <property type="project" value="UniProtKB-UniPathway"/>
</dbReference>
<proteinExistence type="inferred from homology"/>
<dbReference type="SUPFAM" id="SSF53328">
    <property type="entry name" value="Formyltransferase"/>
    <property type="match status" value="1"/>
</dbReference>
<dbReference type="InterPro" id="IPR002376">
    <property type="entry name" value="Formyl_transf_N"/>
</dbReference>
<dbReference type="UniPathway" id="UPA00074">
    <property type="reaction ID" value="UER00126"/>
</dbReference>
<comment type="pathway">
    <text evidence="1">Purine metabolism; IMP biosynthesis via de novo pathway; N(2)-formyl-N(1)-(5-phospho-D-ribosyl)glycinamide from N(1)-(5-phospho-D-ribosyl)glycinamide (10-formyl THF route): step 1/1.</text>
</comment>
<evidence type="ECO:0000256" key="2">
    <source>
        <dbReference type="ARBA" id="ARBA00012254"/>
    </source>
</evidence>
<evidence type="ECO:0000256" key="6">
    <source>
        <dbReference type="ARBA" id="ARBA00041324"/>
    </source>
</evidence>
<evidence type="ECO:0000256" key="3">
    <source>
        <dbReference type="ARBA" id="ARBA00022679"/>
    </source>
</evidence>
<dbReference type="PROSITE" id="PS00373">
    <property type="entry name" value="GART"/>
    <property type="match status" value="1"/>
</dbReference>
<dbReference type="PANTHER" id="PTHR43369">
    <property type="entry name" value="PHOSPHORIBOSYLGLYCINAMIDE FORMYLTRANSFERASE"/>
    <property type="match status" value="1"/>
</dbReference>
<evidence type="ECO:0000256" key="5">
    <source>
        <dbReference type="ARBA" id="ARBA00038440"/>
    </source>
</evidence>
<dbReference type="EMBL" id="UOEK01000230">
    <property type="protein sequence ID" value="VAW02279.1"/>
    <property type="molecule type" value="Genomic_DNA"/>
</dbReference>
<keyword evidence="3 10" id="KW-0808">Transferase</keyword>
<dbReference type="EC" id="2.1.2.2" evidence="2"/>
<gene>
    <name evidence="10" type="ORF">MNBD_ACTINO02-2667</name>
</gene>